<dbReference type="RefSeq" id="XP_039136965.1">
    <property type="nucleotide sequence ID" value="XM_039281031.1"/>
</dbReference>
<accession>A0AB40CF58</accession>
<keyword evidence="2" id="KW-1185">Reference proteome</keyword>
<reference evidence="3 4" key="1">
    <citation type="submission" date="2025-04" db="UniProtKB">
        <authorList>
            <consortium name="RefSeq"/>
        </authorList>
    </citation>
    <scope>IDENTIFICATION</scope>
</reference>
<dbReference type="NCBIfam" id="TIGR01640">
    <property type="entry name" value="F_box_assoc_1"/>
    <property type="match status" value="1"/>
</dbReference>
<sequence>MEVPKKSHAANRLTDDILINILIRLPPKSLCKFMVISKAWHFLISDAYFRALLPPTMAGLFYHFRYLDPNNGYYKINNDYISIPSCNHGFMDTTLSFLPYLGNFQILDSCNGLLFCRLRGSPSSDIFVCNPVARSWTLLTNIKLPHFNSLFLVFDPKFSLHFKLVRIQTNRGSSCLELEKFSSQTGSWEKFQVPTEPDISFLRHRRRVYLNGIIHMVAGRKHMVAIDLDSMVCRRIEMPVITPLIRNGLLGNSTGSLHYADKRNNKEMNIWMLKDYESGEWVLKHSVVLEVGFNVVAFHPEMDIVFLRMLNKIMSYKMSNGELEEVCEMRQRSMQWFFVFSPFFGEDVLENKFGP</sequence>
<evidence type="ECO:0000313" key="3">
    <source>
        <dbReference type="RefSeq" id="XP_039136964.1"/>
    </source>
</evidence>
<dbReference type="SMART" id="SM00256">
    <property type="entry name" value="FBOX"/>
    <property type="match status" value="1"/>
</dbReference>
<dbReference type="PANTHER" id="PTHR35546">
    <property type="entry name" value="F-BOX PROTEIN INTERACTION DOMAIN PROTEIN-RELATED"/>
    <property type="match status" value="1"/>
</dbReference>
<dbReference type="Pfam" id="PF24750">
    <property type="entry name" value="b-prop_At3g26010-like"/>
    <property type="match status" value="1"/>
</dbReference>
<dbReference type="Proteomes" id="UP001515500">
    <property type="component" value="Chromosome 13"/>
</dbReference>
<proteinExistence type="predicted"/>
<feature type="domain" description="F-box" evidence="1">
    <location>
        <begin position="13"/>
        <end position="53"/>
    </location>
</feature>
<dbReference type="InterPro" id="IPR036047">
    <property type="entry name" value="F-box-like_dom_sf"/>
</dbReference>
<dbReference type="InterPro" id="IPR056592">
    <property type="entry name" value="Beta-prop_At3g26010-like"/>
</dbReference>
<evidence type="ECO:0000313" key="2">
    <source>
        <dbReference type="Proteomes" id="UP001515500"/>
    </source>
</evidence>
<dbReference type="InterPro" id="IPR001810">
    <property type="entry name" value="F-box_dom"/>
</dbReference>
<protein>
    <submittedName>
        <fullName evidence="3 4">F-box protein At1g19160</fullName>
    </submittedName>
</protein>
<organism evidence="2 3">
    <name type="scientific">Dioscorea cayennensis subsp. rotundata</name>
    <name type="common">White Guinea yam</name>
    <name type="synonym">Dioscorea rotundata</name>
    <dbReference type="NCBI Taxonomy" id="55577"/>
    <lineage>
        <taxon>Eukaryota</taxon>
        <taxon>Viridiplantae</taxon>
        <taxon>Streptophyta</taxon>
        <taxon>Embryophyta</taxon>
        <taxon>Tracheophyta</taxon>
        <taxon>Spermatophyta</taxon>
        <taxon>Magnoliopsida</taxon>
        <taxon>Liliopsida</taxon>
        <taxon>Dioscoreales</taxon>
        <taxon>Dioscoreaceae</taxon>
        <taxon>Dioscorea</taxon>
    </lineage>
</organism>
<dbReference type="GeneID" id="120274487"/>
<name>A0AB40CF58_DIOCR</name>
<dbReference type="RefSeq" id="XP_039136964.1">
    <property type="nucleotide sequence ID" value="XM_039281030.1"/>
</dbReference>
<dbReference type="Pfam" id="PF00646">
    <property type="entry name" value="F-box"/>
    <property type="match status" value="1"/>
</dbReference>
<dbReference type="InterPro" id="IPR055290">
    <property type="entry name" value="At3g26010-like"/>
</dbReference>
<dbReference type="PANTHER" id="PTHR35546:SF130">
    <property type="entry name" value="EXPRESSED PROTEIN"/>
    <property type="match status" value="1"/>
</dbReference>
<gene>
    <name evidence="3 4" type="primary">LOC120274487</name>
</gene>
<evidence type="ECO:0000259" key="1">
    <source>
        <dbReference type="SMART" id="SM00256"/>
    </source>
</evidence>
<dbReference type="InterPro" id="IPR017451">
    <property type="entry name" value="F-box-assoc_interact_dom"/>
</dbReference>
<dbReference type="AlphaFoldDB" id="A0AB40CF58"/>
<dbReference type="SUPFAM" id="SSF81383">
    <property type="entry name" value="F-box domain"/>
    <property type="match status" value="1"/>
</dbReference>
<evidence type="ECO:0000313" key="4">
    <source>
        <dbReference type="RefSeq" id="XP_039136965.1"/>
    </source>
</evidence>
<dbReference type="Gene3D" id="1.20.1280.50">
    <property type="match status" value="1"/>
</dbReference>